<evidence type="ECO:0000256" key="2">
    <source>
        <dbReference type="ARBA" id="ARBA00022801"/>
    </source>
</evidence>
<dbReference type="InterPro" id="IPR006684">
    <property type="entry name" value="YbgC/YbaW"/>
</dbReference>
<dbReference type="FunFam" id="3.10.129.10:FF:000004">
    <property type="entry name" value="Tol-pal system-associated acyl-CoA thioesterase"/>
    <property type="match status" value="1"/>
</dbReference>
<dbReference type="InterPro" id="IPR014166">
    <property type="entry name" value="Tol-Pal_acyl-CoA_thioesterase"/>
</dbReference>
<comment type="caution">
    <text evidence="3">The sequence shown here is derived from an EMBL/GenBank/DDBJ whole genome shotgun (WGS) entry which is preliminary data.</text>
</comment>
<proteinExistence type="inferred from homology"/>
<name>C3X4H5_9BURK</name>
<accession>C3X4H5</accession>
<dbReference type="Pfam" id="PF13279">
    <property type="entry name" value="4HBT_2"/>
    <property type="match status" value="1"/>
</dbReference>
<dbReference type="SUPFAM" id="SSF54637">
    <property type="entry name" value="Thioesterase/thiol ester dehydrase-isomerase"/>
    <property type="match status" value="1"/>
</dbReference>
<dbReference type="GO" id="GO:0047617">
    <property type="term" value="F:fatty acyl-CoA hydrolase activity"/>
    <property type="evidence" value="ECO:0007669"/>
    <property type="project" value="TreeGrafter"/>
</dbReference>
<keyword evidence="4" id="KW-1185">Reference proteome</keyword>
<dbReference type="NCBIfam" id="TIGR00051">
    <property type="entry name" value="YbgC/FadM family acyl-CoA thioesterase"/>
    <property type="match status" value="1"/>
</dbReference>
<dbReference type="AlphaFoldDB" id="C3X4H5"/>
<reference evidence="3" key="1">
    <citation type="submission" date="2011-10" db="EMBL/GenBank/DDBJ databases">
        <title>The Genome Sequence of Oxalobacter formigenes HOxBLS.</title>
        <authorList>
            <consortium name="The Broad Institute Genome Sequencing Platform"/>
            <person name="Earl A."/>
            <person name="Ward D."/>
            <person name="Feldgarden M."/>
            <person name="Gevers D."/>
            <person name="Allison M.J."/>
            <person name="Humphrey S."/>
            <person name="Young S.K."/>
            <person name="Zeng Q."/>
            <person name="Gargeya S."/>
            <person name="Fitzgerald M."/>
            <person name="Haas B."/>
            <person name="Abouelleil A."/>
            <person name="Alvarado L."/>
            <person name="Arachchi H.M."/>
            <person name="Berlin A."/>
            <person name="Brown A."/>
            <person name="Chapman S.B."/>
            <person name="Chen Z."/>
            <person name="Dunbar C."/>
            <person name="Freedman E."/>
            <person name="Gearin G."/>
            <person name="Goldberg J."/>
            <person name="Griggs A."/>
            <person name="Gujja S."/>
            <person name="Heiman D."/>
            <person name="Howarth C."/>
            <person name="Larson L."/>
            <person name="Lui A."/>
            <person name="MacDonald P.J.P."/>
            <person name="Montmayeur A."/>
            <person name="Murphy C."/>
            <person name="Neiman D."/>
            <person name="Pearson M."/>
            <person name="Priest M."/>
            <person name="Roberts A."/>
            <person name="Saif S."/>
            <person name="Shea T."/>
            <person name="Shenoy N."/>
            <person name="Sisk P."/>
            <person name="Stolte C."/>
            <person name="Sykes S."/>
            <person name="Wortman J."/>
            <person name="Nusbaum C."/>
            <person name="Birren B."/>
        </authorList>
    </citation>
    <scope>NUCLEOTIDE SEQUENCE [LARGE SCALE GENOMIC DNA]</scope>
    <source>
        <strain evidence="3">HOxBLS</strain>
    </source>
</reference>
<dbReference type="Gene3D" id="3.10.129.10">
    <property type="entry name" value="Hotdog Thioesterase"/>
    <property type="match status" value="1"/>
</dbReference>
<dbReference type="EMBL" id="ACDP02000006">
    <property type="protein sequence ID" value="EEO28111.2"/>
    <property type="molecule type" value="Genomic_DNA"/>
</dbReference>
<comment type="similarity">
    <text evidence="1">Belongs to the 4-hydroxybenzoyl-CoA thioesterase family.</text>
</comment>
<dbReference type="eggNOG" id="COG0824">
    <property type="taxonomic scope" value="Bacteria"/>
</dbReference>
<protein>
    <submittedName>
        <fullName evidence="3">Tol-pal system-associated acyl-CoA thioesterase</fullName>
    </submittedName>
</protein>
<dbReference type="PIRSF" id="PIRSF003230">
    <property type="entry name" value="YbgC"/>
    <property type="match status" value="1"/>
</dbReference>
<evidence type="ECO:0000313" key="4">
    <source>
        <dbReference type="Proteomes" id="UP000003973"/>
    </source>
</evidence>
<keyword evidence="2" id="KW-0378">Hydrolase</keyword>
<evidence type="ECO:0000313" key="3">
    <source>
        <dbReference type="EMBL" id="EEO28111.2"/>
    </source>
</evidence>
<gene>
    <name evidence="3" type="ORF">OFAG_01264</name>
</gene>
<dbReference type="CDD" id="cd00586">
    <property type="entry name" value="4HBT"/>
    <property type="match status" value="1"/>
</dbReference>
<dbReference type="InterPro" id="IPR050563">
    <property type="entry name" value="4-hydroxybenzoyl-CoA_TE"/>
</dbReference>
<dbReference type="PANTHER" id="PTHR31793:SF37">
    <property type="entry name" value="ACYL-COA THIOESTER HYDROLASE YBGC"/>
    <property type="match status" value="1"/>
</dbReference>
<organism evidence="3 4">
    <name type="scientific">Oxalobacter paraformigenes</name>
    <dbReference type="NCBI Taxonomy" id="556268"/>
    <lineage>
        <taxon>Bacteria</taxon>
        <taxon>Pseudomonadati</taxon>
        <taxon>Pseudomonadota</taxon>
        <taxon>Betaproteobacteria</taxon>
        <taxon>Burkholderiales</taxon>
        <taxon>Oxalobacteraceae</taxon>
        <taxon>Oxalobacter</taxon>
    </lineage>
</organism>
<evidence type="ECO:0000256" key="1">
    <source>
        <dbReference type="ARBA" id="ARBA00005953"/>
    </source>
</evidence>
<sequence>MSISFSWPVRVYFEDTDAGGIVFYGNYLKFYERARTEWLRSMGIGQQFLKDEYRILFVVKNVSVDYKRSAVLDDCLQVTTGISRMKGASLEFEQAVWREDTLLSTATVKVVCVGMDNMKPAPIPGDIAARMRAGLNPE</sequence>
<dbReference type="NCBIfam" id="TIGR02799">
    <property type="entry name" value="thio_ybgC"/>
    <property type="match status" value="1"/>
</dbReference>
<dbReference type="RefSeq" id="WP_020994865.1">
    <property type="nucleotide sequence ID" value="NZ_CABMNL010000001.1"/>
</dbReference>
<dbReference type="PANTHER" id="PTHR31793">
    <property type="entry name" value="4-HYDROXYBENZOYL-COA THIOESTERASE FAMILY MEMBER"/>
    <property type="match status" value="1"/>
</dbReference>
<dbReference type="Proteomes" id="UP000003973">
    <property type="component" value="Unassembled WGS sequence"/>
</dbReference>
<dbReference type="HOGENOM" id="CLU_101141_7_1_4"/>
<dbReference type="InterPro" id="IPR029069">
    <property type="entry name" value="HotDog_dom_sf"/>
</dbReference>